<dbReference type="EMBL" id="CAJEWN010001160">
    <property type="protein sequence ID" value="CAD2194926.1"/>
    <property type="molecule type" value="Genomic_DNA"/>
</dbReference>
<organism evidence="3 4">
    <name type="scientific">Meloidogyne enterolobii</name>
    <name type="common">Root-knot nematode worm</name>
    <name type="synonym">Meloidogyne mayaguensis</name>
    <dbReference type="NCBI Taxonomy" id="390850"/>
    <lineage>
        <taxon>Eukaryota</taxon>
        <taxon>Metazoa</taxon>
        <taxon>Ecdysozoa</taxon>
        <taxon>Nematoda</taxon>
        <taxon>Chromadorea</taxon>
        <taxon>Rhabditida</taxon>
        <taxon>Tylenchina</taxon>
        <taxon>Tylenchomorpha</taxon>
        <taxon>Tylenchoidea</taxon>
        <taxon>Meloidogynidae</taxon>
        <taxon>Meloidogyninae</taxon>
        <taxon>Meloidogyne</taxon>
    </lineage>
</organism>
<gene>
    <name evidence="3" type="ORF">MENT_LOCUS47982</name>
</gene>
<dbReference type="GO" id="GO:0048812">
    <property type="term" value="P:neuron projection morphogenesis"/>
    <property type="evidence" value="ECO:0007669"/>
    <property type="project" value="TreeGrafter"/>
</dbReference>
<comment type="caution">
    <text evidence="3">The sequence shown here is derived from an EMBL/GenBank/DDBJ whole genome shotgun (WGS) entry which is preliminary data.</text>
</comment>
<dbReference type="Pfam" id="PF09735">
    <property type="entry name" value="Nckap1"/>
    <property type="match status" value="1"/>
</dbReference>
<dbReference type="GO" id="GO:0031209">
    <property type="term" value="C:SCAR complex"/>
    <property type="evidence" value="ECO:0007669"/>
    <property type="project" value="TreeGrafter"/>
</dbReference>
<reference evidence="3 4" key="1">
    <citation type="submission" date="2020-08" db="EMBL/GenBank/DDBJ databases">
        <authorList>
            <person name="Koutsovoulos G."/>
            <person name="Danchin GJ E."/>
        </authorList>
    </citation>
    <scope>NUCLEOTIDE SEQUENCE [LARGE SCALE GENOMIC DNA]</scope>
</reference>
<accession>A0A6V7X6G0</accession>
<feature type="region of interest" description="Disordered" evidence="2">
    <location>
        <begin position="256"/>
        <end position="283"/>
    </location>
</feature>
<evidence type="ECO:0000313" key="3">
    <source>
        <dbReference type="EMBL" id="CAD2194926.1"/>
    </source>
</evidence>
<dbReference type="GO" id="GO:0030031">
    <property type="term" value="P:cell projection assembly"/>
    <property type="evidence" value="ECO:0007669"/>
    <property type="project" value="TreeGrafter"/>
</dbReference>
<dbReference type="GO" id="GO:0016477">
    <property type="term" value="P:cell migration"/>
    <property type="evidence" value="ECO:0007669"/>
    <property type="project" value="TreeGrafter"/>
</dbReference>
<dbReference type="AlphaFoldDB" id="A0A6V7X6G0"/>
<evidence type="ECO:0000256" key="2">
    <source>
        <dbReference type="SAM" id="MobiDB-lite"/>
    </source>
</evidence>
<protein>
    <submittedName>
        <fullName evidence="3">Uncharacterized protein</fullName>
    </submittedName>
</protein>
<dbReference type="PANTHER" id="PTHR12093:SF10">
    <property type="entry name" value="MEMBRANE-ASSOCIATED PROTEIN HEM"/>
    <property type="match status" value="1"/>
</dbReference>
<comment type="similarity">
    <text evidence="1">Belongs to the HEM-1/HEM-2 family.</text>
</comment>
<evidence type="ECO:0000313" key="4">
    <source>
        <dbReference type="Proteomes" id="UP000580250"/>
    </source>
</evidence>
<proteinExistence type="inferred from homology"/>
<name>A0A6V7X6G0_MELEN</name>
<dbReference type="InterPro" id="IPR019137">
    <property type="entry name" value="Nck-associated_protein-1"/>
</dbReference>
<dbReference type="OrthoDB" id="548214at2759"/>
<dbReference type="Proteomes" id="UP000580250">
    <property type="component" value="Unassembled WGS sequence"/>
</dbReference>
<sequence>MKMPGFESIRQSGQPISSNDSNNLYLGELCQSLTTTKELNISGHIFVPREFLFCQLEKYLNTSLLRYIHPNNEQQQQQPLECPRRPSEMLAFLSAQLNALQHLDIFYNFDLTRLFNDTLLQQSQREDAQGNETLAEIYSKWYLEVLLRKASTCHLLYSEHMQSFVNNPSLDTPVNNNNSSTQLFRAERFTDPRELRSLSQIIGPFGIKFMEEKLVWHIASQITELFKIVREHNEQLHIARVNYDKPEKLKEIVTSLSTSLDSPGGSGHKNEKRSTNTTHGISH</sequence>
<evidence type="ECO:0000256" key="1">
    <source>
        <dbReference type="ARBA" id="ARBA00037947"/>
    </source>
</evidence>
<dbReference type="GO" id="GO:0030866">
    <property type="term" value="P:cortical actin cytoskeleton organization"/>
    <property type="evidence" value="ECO:0007669"/>
    <property type="project" value="TreeGrafter"/>
</dbReference>
<dbReference type="PANTHER" id="PTHR12093">
    <property type="entry name" value="NCK-ASSOCIATED PROTEIN 1"/>
    <property type="match status" value="1"/>
</dbReference>